<organism evidence="2 3">
    <name type="scientific">Micromonospora echinaurantiaca</name>
    <dbReference type="NCBI Taxonomy" id="47857"/>
    <lineage>
        <taxon>Bacteria</taxon>
        <taxon>Bacillati</taxon>
        <taxon>Actinomycetota</taxon>
        <taxon>Actinomycetes</taxon>
        <taxon>Micromonosporales</taxon>
        <taxon>Micromonosporaceae</taxon>
        <taxon>Micromonospora</taxon>
    </lineage>
</organism>
<dbReference type="PROSITE" id="PS51186">
    <property type="entry name" value="GNAT"/>
    <property type="match status" value="1"/>
</dbReference>
<name>A0A1C5HZ26_9ACTN</name>
<evidence type="ECO:0000313" key="2">
    <source>
        <dbReference type="EMBL" id="SCG51256.1"/>
    </source>
</evidence>
<evidence type="ECO:0000259" key="1">
    <source>
        <dbReference type="PROSITE" id="PS51186"/>
    </source>
</evidence>
<dbReference type="PANTHER" id="PTHR43792">
    <property type="entry name" value="GNAT FAMILY, PUTATIVE (AFU_ORTHOLOGUE AFUA_3G00765)-RELATED-RELATED"/>
    <property type="match status" value="1"/>
</dbReference>
<dbReference type="PANTHER" id="PTHR43792:SF1">
    <property type="entry name" value="N-ACETYLTRANSFERASE DOMAIN-CONTAINING PROTEIN"/>
    <property type="match status" value="1"/>
</dbReference>
<dbReference type="InterPro" id="IPR051531">
    <property type="entry name" value="N-acetyltransferase"/>
</dbReference>
<dbReference type="EMBL" id="LT607750">
    <property type="protein sequence ID" value="SCG51256.1"/>
    <property type="molecule type" value="Genomic_DNA"/>
</dbReference>
<dbReference type="InterPro" id="IPR016181">
    <property type="entry name" value="Acyl_CoA_acyltransferase"/>
</dbReference>
<reference evidence="2 3" key="1">
    <citation type="submission" date="2016-06" db="EMBL/GenBank/DDBJ databases">
        <authorList>
            <person name="Kjaerup R.B."/>
            <person name="Dalgaard T.S."/>
            <person name="Juul-Madsen H.R."/>
        </authorList>
    </citation>
    <scope>NUCLEOTIDE SEQUENCE [LARGE SCALE GENOMIC DNA]</scope>
    <source>
        <strain evidence="2 3">DSM 43904</strain>
    </source>
</reference>
<dbReference type="GO" id="GO:0016747">
    <property type="term" value="F:acyltransferase activity, transferring groups other than amino-acyl groups"/>
    <property type="evidence" value="ECO:0007669"/>
    <property type="project" value="InterPro"/>
</dbReference>
<gene>
    <name evidence="2" type="ORF">GA0070609_2497</name>
</gene>
<dbReference type="Proteomes" id="UP000198217">
    <property type="component" value="Chromosome I"/>
</dbReference>
<sequence>MTVFLTTGRLVLREFTEADADLLVELDGDAEVMRYLTGGRPTPPEVVRDRTLPAILALYRRPPGLGFWAAVDRADGGFLGWFEFRPTRDGDVREVELGYRLRRPAWGAGRATEGCRALVDKGFTELGVQRVTANTMAVNSASRRVMEKVGLRHVRTYHGDWPEAIPGSEHGEVEYALTRDQWRADRDRVGPAAGRTT</sequence>
<dbReference type="RefSeq" id="WP_088993947.1">
    <property type="nucleotide sequence ID" value="NZ_LT607750.1"/>
</dbReference>
<dbReference type="Pfam" id="PF13302">
    <property type="entry name" value="Acetyltransf_3"/>
    <property type="match status" value="1"/>
</dbReference>
<dbReference type="AlphaFoldDB" id="A0A1C5HZ26"/>
<dbReference type="InterPro" id="IPR000182">
    <property type="entry name" value="GNAT_dom"/>
</dbReference>
<keyword evidence="2" id="KW-0808">Transferase</keyword>
<dbReference type="SUPFAM" id="SSF55729">
    <property type="entry name" value="Acyl-CoA N-acyltransferases (Nat)"/>
    <property type="match status" value="1"/>
</dbReference>
<proteinExistence type="predicted"/>
<evidence type="ECO:0000313" key="3">
    <source>
        <dbReference type="Proteomes" id="UP000198217"/>
    </source>
</evidence>
<feature type="domain" description="N-acetyltransferase" evidence="1">
    <location>
        <begin position="10"/>
        <end position="180"/>
    </location>
</feature>
<protein>
    <submittedName>
        <fullName evidence="2">Protein N-acetyltransferase, RimJ/RimL family</fullName>
    </submittedName>
</protein>
<dbReference type="Gene3D" id="3.40.630.30">
    <property type="match status" value="1"/>
</dbReference>
<keyword evidence="3" id="KW-1185">Reference proteome</keyword>
<accession>A0A1C5HZ26</accession>